<evidence type="ECO:0000256" key="2">
    <source>
        <dbReference type="ARBA" id="ARBA00022485"/>
    </source>
</evidence>
<dbReference type="HOGENOM" id="CLU_1022525_0_0_9"/>
<dbReference type="GO" id="GO:0005886">
    <property type="term" value="C:plasma membrane"/>
    <property type="evidence" value="ECO:0007669"/>
    <property type="project" value="TreeGrafter"/>
</dbReference>
<dbReference type="InterPro" id="IPR017896">
    <property type="entry name" value="4Fe4S_Fe-S-bd"/>
</dbReference>
<dbReference type="SUPFAM" id="SSF54862">
    <property type="entry name" value="4Fe-4S ferredoxins"/>
    <property type="match status" value="1"/>
</dbReference>
<evidence type="ECO:0000256" key="6">
    <source>
        <dbReference type="ARBA" id="ARBA00023014"/>
    </source>
</evidence>
<keyword evidence="1" id="KW-0813">Transport</keyword>
<keyword evidence="6" id="KW-0411">Iron-sulfur</keyword>
<dbReference type="InterPro" id="IPR051684">
    <property type="entry name" value="Electron_Trans/Redox"/>
</dbReference>
<feature type="domain" description="4Fe-4S ferredoxin-type" evidence="8">
    <location>
        <begin position="177"/>
        <end position="208"/>
    </location>
</feature>
<feature type="transmembrane region" description="Helical" evidence="7">
    <location>
        <begin position="18"/>
        <end position="38"/>
    </location>
</feature>
<reference evidence="9 10" key="1">
    <citation type="submission" date="2013-12" db="EMBL/GenBank/DDBJ databases">
        <authorList>
            <consortium name="DOE Joint Genome Institute"/>
            <person name="Smidt H."/>
            <person name="Huntemann M."/>
            <person name="Han J."/>
            <person name="Chen A."/>
            <person name="Kyrpides N."/>
            <person name="Mavromatis K."/>
            <person name="Markowitz V."/>
            <person name="Palaniappan K."/>
            <person name="Ivanova N."/>
            <person name="Schaumberg A."/>
            <person name="Pati A."/>
            <person name="Liolios K."/>
            <person name="Nordberg H.P."/>
            <person name="Cantor M.N."/>
            <person name="Hua S.X."/>
            <person name="Woyke T."/>
        </authorList>
    </citation>
    <scope>NUCLEOTIDE SEQUENCE [LARGE SCALE GENOMIC DNA]</scope>
    <source>
        <strain evidence="10">DSM 15288</strain>
    </source>
</reference>
<keyword evidence="2" id="KW-0004">4Fe-4S</keyword>
<dbReference type="Gene3D" id="3.30.70.20">
    <property type="match status" value="1"/>
</dbReference>
<feature type="transmembrane region" description="Helical" evidence="7">
    <location>
        <begin position="134"/>
        <end position="156"/>
    </location>
</feature>
<keyword evidence="7" id="KW-1133">Transmembrane helix</keyword>
<keyword evidence="10" id="KW-1185">Reference proteome</keyword>
<dbReference type="PANTHER" id="PTHR30176">
    <property type="entry name" value="FERREDOXIN-TYPE PROTEIN NAPH"/>
    <property type="match status" value="1"/>
</dbReference>
<organism evidence="9 10">
    <name type="scientific">Desulfitobacterium metallireducens DSM 15288</name>
    <dbReference type="NCBI Taxonomy" id="871968"/>
    <lineage>
        <taxon>Bacteria</taxon>
        <taxon>Bacillati</taxon>
        <taxon>Bacillota</taxon>
        <taxon>Clostridia</taxon>
        <taxon>Eubacteriales</taxon>
        <taxon>Desulfitobacteriaceae</taxon>
        <taxon>Desulfitobacterium</taxon>
    </lineage>
</organism>
<evidence type="ECO:0000256" key="3">
    <source>
        <dbReference type="ARBA" id="ARBA00022723"/>
    </source>
</evidence>
<feature type="transmembrane region" description="Helical" evidence="7">
    <location>
        <begin position="98"/>
        <end position="114"/>
    </location>
</feature>
<keyword evidence="5" id="KW-0408">Iron</keyword>
<keyword evidence="7" id="KW-0472">Membrane</keyword>
<dbReference type="OrthoDB" id="9806398at2"/>
<keyword evidence="4" id="KW-0249">Electron transport</keyword>
<dbReference type="GO" id="GO:0046872">
    <property type="term" value="F:metal ion binding"/>
    <property type="evidence" value="ECO:0007669"/>
    <property type="project" value="UniProtKB-KW"/>
</dbReference>
<dbReference type="InterPro" id="IPR017900">
    <property type="entry name" value="4Fe4S_Fe_S_CS"/>
</dbReference>
<protein>
    <recommendedName>
        <fullName evidence="8">4Fe-4S ferredoxin-type domain-containing protein</fullName>
    </recommendedName>
</protein>
<evidence type="ECO:0000313" key="10">
    <source>
        <dbReference type="Proteomes" id="UP000010847"/>
    </source>
</evidence>
<gene>
    <name evidence="9" type="ORF">DESME_15035</name>
</gene>
<dbReference type="KEGG" id="dmt:DESME_15035"/>
<dbReference type="eggNOG" id="COG0348">
    <property type="taxonomic scope" value="Bacteria"/>
</dbReference>
<accession>W0EI23</accession>
<name>W0EI23_9FIRM</name>
<evidence type="ECO:0000259" key="8">
    <source>
        <dbReference type="PROSITE" id="PS51379"/>
    </source>
</evidence>
<feature type="domain" description="4Fe-4S ferredoxin-type" evidence="8">
    <location>
        <begin position="210"/>
        <end position="238"/>
    </location>
</feature>
<proteinExistence type="predicted"/>
<dbReference type="PROSITE" id="PS00198">
    <property type="entry name" value="4FE4S_FER_1"/>
    <property type="match status" value="1"/>
</dbReference>
<dbReference type="PANTHER" id="PTHR30176:SF3">
    <property type="entry name" value="FERREDOXIN-TYPE PROTEIN NAPH"/>
    <property type="match status" value="1"/>
</dbReference>
<evidence type="ECO:0000256" key="1">
    <source>
        <dbReference type="ARBA" id="ARBA00022448"/>
    </source>
</evidence>
<feature type="transmembrane region" description="Helical" evidence="7">
    <location>
        <begin position="44"/>
        <end position="60"/>
    </location>
</feature>
<evidence type="ECO:0000256" key="4">
    <source>
        <dbReference type="ARBA" id="ARBA00022982"/>
    </source>
</evidence>
<dbReference type="GO" id="GO:0051539">
    <property type="term" value="F:4 iron, 4 sulfur cluster binding"/>
    <property type="evidence" value="ECO:0007669"/>
    <property type="project" value="UniProtKB-KW"/>
</dbReference>
<dbReference type="Pfam" id="PF12801">
    <property type="entry name" value="Fer4_5"/>
    <property type="match status" value="2"/>
</dbReference>
<evidence type="ECO:0000256" key="7">
    <source>
        <dbReference type="SAM" id="Phobius"/>
    </source>
</evidence>
<dbReference type="Pfam" id="PF13237">
    <property type="entry name" value="Fer4_10"/>
    <property type="match status" value="1"/>
</dbReference>
<keyword evidence="3" id="KW-0479">Metal-binding</keyword>
<evidence type="ECO:0000256" key="5">
    <source>
        <dbReference type="ARBA" id="ARBA00023004"/>
    </source>
</evidence>
<sequence length="238" mass="26966">MSKIKFSDIRRRNQRTSFFLFLVLFILMLLSLIGNPWYKAPIEWYFIPVLGVVGAFILPAKFGRHYCGQYCPTSFITDGINPVNRAGKILKSRHLRKVFLLLFVGIFLTTFSPWKMGLPESMTQTYWAAAFSKFWVLWIICPFVIAFPLIFILGFWKGGRTWCNYVCPWGAIGVALGKPQLKVTTKCTDCKACTTVCPQPEVLEGAIGRKGGTIDKNCLTCLKCVDVCSPKAIEWLKP</sequence>
<dbReference type="AlphaFoldDB" id="W0EI23"/>
<dbReference type="STRING" id="871968.DESME_15035"/>
<dbReference type="Proteomes" id="UP000010847">
    <property type="component" value="Chromosome"/>
</dbReference>
<dbReference type="EMBL" id="CP007032">
    <property type="protein sequence ID" value="AHF08701.1"/>
    <property type="molecule type" value="Genomic_DNA"/>
</dbReference>
<evidence type="ECO:0000313" key="9">
    <source>
        <dbReference type="EMBL" id="AHF08701.1"/>
    </source>
</evidence>
<dbReference type="RefSeq" id="WP_006716950.1">
    <property type="nucleotide sequence ID" value="NZ_CP007032.1"/>
</dbReference>
<keyword evidence="7" id="KW-0812">Transmembrane</keyword>
<dbReference type="PROSITE" id="PS51379">
    <property type="entry name" value="4FE4S_FER_2"/>
    <property type="match status" value="2"/>
</dbReference>